<reference evidence="3" key="1">
    <citation type="journal article" date="2019" name="Int. J. Syst. Evol. Microbiol.">
        <title>The Global Catalogue of Microorganisms (GCM) 10K type strain sequencing project: providing services to taxonomists for standard genome sequencing and annotation.</title>
        <authorList>
            <consortium name="The Broad Institute Genomics Platform"/>
            <consortium name="The Broad Institute Genome Sequencing Center for Infectious Disease"/>
            <person name="Wu L."/>
            <person name="Ma J."/>
        </authorList>
    </citation>
    <scope>NUCLEOTIDE SEQUENCE [LARGE SCALE GENOMIC DNA]</scope>
    <source>
        <strain evidence="3">JCM 14232</strain>
    </source>
</reference>
<dbReference type="Gene3D" id="3.10.290.30">
    <property type="entry name" value="MM3350-like"/>
    <property type="match status" value="1"/>
</dbReference>
<evidence type="ECO:0000259" key="1">
    <source>
        <dbReference type="Pfam" id="PF07929"/>
    </source>
</evidence>
<name>A0ABP3KWP3_9LACT</name>
<dbReference type="PANTHER" id="PTHR41878">
    <property type="entry name" value="LEXA REPRESSOR-RELATED"/>
    <property type="match status" value="1"/>
</dbReference>
<feature type="domain" description="Plasmid pRiA4b Orf3-like" evidence="1">
    <location>
        <begin position="39"/>
        <end position="84"/>
    </location>
</feature>
<gene>
    <name evidence="2" type="ORF">GCM10008936_13300</name>
</gene>
<feature type="domain" description="Plasmid pRiA4b Orf3-like" evidence="1">
    <location>
        <begin position="235"/>
        <end position="337"/>
    </location>
</feature>
<evidence type="ECO:0000313" key="3">
    <source>
        <dbReference type="Proteomes" id="UP001410648"/>
    </source>
</evidence>
<protein>
    <recommendedName>
        <fullName evidence="1">Plasmid pRiA4b Orf3-like domain-containing protein</fullName>
    </recommendedName>
</protein>
<proteinExistence type="predicted"/>
<dbReference type="EMBL" id="BAAADA010000114">
    <property type="protein sequence ID" value="GAA0485782.1"/>
    <property type="molecule type" value="Genomic_DNA"/>
</dbReference>
<sequence>MNGNSNDMTPIRLHLELVTDFLSSDEKVLLKRYGESSTGESITRDIFIPSDMTLHALHYAIQKLFGWQNSHLRRFFLPEEVYAQLTNNTVKGWSDLVGSLFQPPSEAEHDLFWDDDYKSGSINTWLRKKYTGPYVFRGHYEQYRVARQDIKDLLNRFEDMEIRESFNDYLERKEQDPDSEPKILRRASLIDMTLDEMNASLMLESGTENLLEKLLVSDVLAFEDEEIRGEGFPVTRELLYEYDFGDGWRVNITKKGHYDDLLSDYLVSAEELEEASETVILKHKPVCLTRDGLSVMDDVGGLSGYARFLETIYEGDDKEEAADSRRWAKYMGWNQKKLAPKKIL</sequence>
<comment type="caution">
    <text evidence="2">The sequence shown here is derived from an EMBL/GenBank/DDBJ whole genome shotgun (WGS) entry which is preliminary data.</text>
</comment>
<dbReference type="Proteomes" id="UP001410648">
    <property type="component" value="Unassembled WGS sequence"/>
</dbReference>
<dbReference type="RefSeq" id="WP_346024754.1">
    <property type="nucleotide sequence ID" value="NZ_BAAADA010000114.1"/>
</dbReference>
<dbReference type="InterPro" id="IPR012912">
    <property type="entry name" value="Plasmid_pRiA4b_Orf3-like"/>
</dbReference>
<dbReference type="PANTHER" id="PTHR41878:SF1">
    <property type="entry name" value="TNPR PROTEIN"/>
    <property type="match status" value="1"/>
</dbReference>
<dbReference type="InterPro" id="IPR024047">
    <property type="entry name" value="MM3350-like_sf"/>
</dbReference>
<dbReference type="Pfam" id="PF07929">
    <property type="entry name" value="PRiA4_ORF3"/>
    <property type="match status" value="2"/>
</dbReference>
<organism evidence="2 3">
    <name type="scientific">Alkalibacterium indicireducens</name>
    <dbReference type="NCBI Taxonomy" id="398758"/>
    <lineage>
        <taxon>Bacteria</taxon>
        <taxon>Bacillati</taxon>
        <taxon>Bacillota</taxon>
        <taxon>Bacilli</taxon>
        <taxon>Lactobacillales</taxon>
        <taxon>Carnobacteriaceae</taxon>
        <taxon>Alkalibacterium</taxon>
    </lineage>
</organism>
<accession>A0ABP3KWP3</accession>
<evidence type="ECO:0000313" key="2">
    <source>
        <dbReference type="EMBL" id="GAA0485782.1"/>
    </source>
</evidence>
<keyword evidence="3" id="KW-1185">Reference proteome</keyword>
<dbReference type="SUPFAM" id="SSF159941">
    <property type="entry name" value="MM3350-like"/>
    <property type="match status" value="2"/>
</dbReference>